<evidence type="ECO:0000256" key="6">
    <source>
        <dbReference type="ARBA" id="ARBA00013776"/>
    </source>
</evidence>
<comment type="caution">
    <text evidence="20">The sequence shown here is derived from an EMBL/GenBank/DDBJ whole genome shotgun (WGS) entry which is preliminary data.</text>
</comment>
<dbReference type="STRING" id="4999.A0A1Y1UQH5"/>
<evidence type="ECO:0000256" key="5">
    <source>
        <dbReference type="ARBA" id="ARBA00005363"/>
    </source>
</evidence>
<dbReference type="PROSITE" id="PS51914">
    <property type="entry name" value="MRH"/>
    <property type="match status" value="1"/>
</dbReference>
<feature type="transmembrane region" description="Helical" evidence="18">
    <location>
        <begin position="235"/>
        <end position="253"/>
    </location>
</feature>
<dbReference type="SUPFAM" id="SSF50911">
    <property type="entry name" value="Mannose 6-phosphate receptor domain"/>
    <property type="match status" value="1"/>
</dbReference>
<dbReference type="OrthoDB" id="29460at2759"/>
<keyword evidence="15 18" id="KW-0472">Membrane</keyword>
<dbReference type="GO" id="GO:0006914">
    <property type="term" value="P:autophagy"/>
    <property type="evidence" value="ECO:0007669"/>
    <property type="project" value="UniProtKB-KW"/>
</dbReference>
<feature type="non-terminal residue" evidence="20">
    <location>
        <position position="303"/>
    </location>
</feature>
<keyword evidence="9" id="KW-0732">Signal</keyword>
<dbReference type="Proteomes" id="UP000193218">
    <property type="component" value="Unassembled WGS sequence"/>
</dbReference>
<dbReference type="GO" id="GO:0030659">
    <property type="term" value="C:cytoplasmic vesicle membrane"/>
    <property type="evidence" value="ECO:0007669"/>
    <property type="project" value="UniProtKB-SubCell"/>
</dbReference>
<keyword evidence="10" id="KW-0653">Protein transport</keyword>
<evidence type="ECO:0000313" key="21">
    <source>
        <dbReference type="Proteomes" id="UP000193218"/>
    </source>
</evidence>
<sequence length="303" mass="33464">MTHCHHGHFDVQPSPGRSTDSLAIMIIRSKMYLDTLFTMSLLAIPTFAFDCQFTSSSIKYDLIPLGALRTASKDTPTQPTTSKAQASMSLCSELEWQDGIADEDQCPEHTIVCLTLVNHKESADPKERVTAVVPIWKTDTSNDRIWTEPLGRNGQDGVRISVQGNDYSGTSQHLNLTLLCDDSATDPNPTFISYSGGYLSLEWATPDACPRSGDTYDDGGEDSGGISLWTLIKTLFWLLIIGLIIYFAVGIFYNHQQYSAKGWDLLPHRDFWRSAPDILRDLFSHLFANVRGGGGGSRGGYNS</sequence>
<keyword evidence="11 18" id="KW-1133">Transmembrane helix</keyword>
<keyword evidence="16" id="KW-1015">Disulfide bond</keyword>
<dbReference type="PANTHER" id="PTHR15071:SF13">
    <property type="entry name" value="AUTOPHAGY-RELATED PROTEIN 27"/>
    <property type="match status" value="1"/>
</dbReference>
<dbReference type="EMBL" id="NBSH01000003">
    <property type="protein sequence ID" value="ORX39395.1"/>
    <property type="molecule type" value="Genomic_DNA"/>
</dbReference>
<keyword evidence="21" id="KW-1185">Reference proteome</keyword>
<dbReference type="GeneID" id="33560864"/>
<dbReference type="RefSeq" id="XP_021873258.1">
    <property type="nucleotide sequence ID" value="XM_022019055.1"/>
</dbReference>
<protein>
    <recommendedName>
        <fullName evidence="6">Autophagy-related protein 27</fullName>
    </recommendedName>
</protein>
<keyword evidence="14" id="KW-0496">Mitochondrion</keyword>
<evidence type="ECO:0000256" key="13">
    <source>
        <dbReference type="ARBA" id="ARBA00023034"/>
    </source>
</evidence>
<dbReference type="GO" id="GO:0000139">
    <property type="term" value="C:Golgi membrane"/>
    <property type="evidence" value="ECO:0007669"/>
    <property type="project" value="UniProtKB-SubCell"/>
</dbReference>
<dbReference type="InterPro" id="IPR009011">
    <property type="entry name" value="Man6P_isomerase_rcpt-bd_dom_sf"/>
</dbReference>
<dbReference type="Gene3D" id="2.70.130.10">
    <property type="entry name" value="Mannose-6-phosphate receptor binding domain"/>
    <property type="match status" value="1"/>
</dbReference>
<dbReference type="InterPro" id="IPR018939">
    <property type="entry name" value="Autophagy-rel_prot_27"/>
</dbReference>
<evidence type="ECO:0000256" key="12">
    <source>
        <dbReference type="ARBA" id="ARBA00023006"/>
    </source>
</evidence>
<keyword evidence="12" id="KW-0072">Autophagy</keyword>
<evidence type="ECO:0000313" key="20">
    <source>
        <dbReference type="EMBL" id="ORX39395.1"/>
    </source>
</evidence>
<evidence type="ECO:0000259" key="19">
    <source>
        <dbReference type="PROSITE" id="PS51914"/>
    </source>
</evidence>
<reference evidence="20 21" key="1">
    <citation type="submission" date="2017-03" db="EMBL/GenBank/DDBJ databases">
        <title>Widespread Adenine N6-methylation of Active Genes in Fungi.</title>
        <authorList>
            <consortium name="DOE Joint Genome Institute"/>
            <person name="Mondo S.J."/>
            <person name="Dannebaum R.O."/>
            <person name="Kuo R.C."/>
            <person name="Louie K.B."/>
            <person name="Bewick A.J."/>
            <person name="Labutti K."/>
            <person name="Haridas S."/>
            <person name="Kuo A."/>
            <person name="Salamov A."/>
            <person name="Ahrendt S.R."/>
            <person name="Lau R."/>
            <person name="Bowen B.P."/>
            <person name="Lipzen A."/>
            <person name="Sullivan W."/>
            <person name="Andreopoulos W.B."/>
            <person name="Clum A."/>
            <person name="Lindquist E."/>
            <person name="Daum C."/>
            <person name="Northen T.R."/>
            <person name="Ramamoorthy G."/>
            <person name="Schmitz R.J."/>
            <person name="Gryganskyi A."/>
            <person name="Culley D."/>
            <person name="Magnuson J."/>
            <person name="James T.Y."/>
            <person name="O'Malley M.A."/>
            <person name="Stajich J.E."/>
            <person name="Spatafora J.W."/>
            <person name="Visel A."/>
            <person name="Grigoriev I.V."/>
        </authorList>
    </citation>
    <scope>NUCLEOTIDE SEQUENCE [LARGE SCALE GENOMIC DNA]</scope>
    <source>
        <strain evidence="20 21">NRRL Y-17943</strain>
    </source>
</reference>
<accession>A0A1Y1UQH5</accession>
<feature type="non-terminal residue" evidence="20">
    <location>
        <position position="1"/>
    </location>
</feature>
<evidence type="ECO:0000256" key="17">
    <source>
        <dbReference type="ARBA" id="ARBA00023329"/>
    </source>
</evidence>
<feature type="domain" description="MRH" evidence="19">
    <location>
        <begin position="49"/>
        <end position="211"/>
    </location>
</feature>
<keyword evidence="7" id="KW-0813">Transport</keyword>
<dbReference type="PANTHER" id="PTHR15071">
    <property type="entry name" value="MANNOSE-6-PHOSPHATE RECEPTOR FAMILY MEMBER"/>
    <property type="match status" value="1"/>
</dbReference>
<evidence type="ECO:0000256" key="15">
    <source>
        <dbReference type="ARBA" id="ARBA00023136"/>
    </source>
</evidence>
<evidence type="ECO:0000256" key="8">
    <source>
        <dbReference type="ARBA" id="ARBA00022692"/>
    </source>
</evidence>
<evidence type="ECO:0000256" key="9">
    <source>
        <dbReference type="ARBA" id="ARBA00022729"/>
    </source>
</evidence>
<proteinExistence type="inferred from homology"/>
<dbReference type="Pfam" id="PF09451">
    <property type="entry name" value="ATG27"/>
    <property type="match status" value="1"/>
</dbReference>
<dbReference type="InParanoid" id="A0A1Y1UQH5"/>
<evidence type="ECO:0000256" key="10">
    <source>
        <dbReference type="ARBA" id="ARBA00022927"/>
    </source>
</evidence>
<comment type="subcellular location">
    <subcellularLocation>
        <location evidence="2">Cytoplasmic vesicle membrane</location>
        <topology evidence="2">Single-pass type I membrane protein</topology>
    </subcellularLocation>
    <subcellularLocation>
        <location evidence="4">Golgi apparatus membrane</location>
        <topology evidence="4">Single-pass type I membrane protein</topology>
    </subcellularLocation>
    <subcellularLocation>
        <location evidence="1">Mitochondrion membrane</location>
        <topology evidence="1">Single-pass membrane protein</topology>
    </subcellularLocation>
    <subcellularLocation>
        <location evidence="3">Preautophagosomal structure membrane</location>
        <topology evidence="3">Single-pass type I membrane protein</topology>
    </subcellularLocation>
</comment>
<dbReference type="AlphaFoldDB" id="A0A1Y1UQH5"/>
<name>A0A1Y1UQH5_9TREE</name>
<keyword evidence="8 18" id="KW-0812">Transmembrane</keyword>
<evidence type="ECO:0000256" key="7">
    <source>
        <dbReference type="ARBA" id="ARBA00022448"/>
    </source>
</evidence>
<dbReference type="GO" id="GO:0015031">
    <property type="term" value="P:protein transport"/>
    <property type="evidence" value="ECO:0007669"/>
    <property type="project" value="UniProtKB-KW"/>
</dbReference>
<evidence type="ECO:0000256" key="1">
    <source>
        <dbReference type="ARBA" id="ARBA00004304"/>
    </source>
</evidence>
<dbReference type="GO" id="GO:0034045">
    <property type="term" value="C:phagophore assembly site membrane"/>
    <property type="evidence" value="ECO:0007669"/>
    <property type="project" value="UniProtKB-SubCell"/>
</dbReference>
<organism evidence="20 21">
    <name type="scientific">Kockovaella imperatae</name>
    <dbReference type="NCBI Taxonomy" id="4999"/>
    <lineage>
        <taxon>Eukaryota</taxon>
        <taxon>Fungi</taxon>
        <taxon>Dikarya</taxon>
        <taxon>Basidiomycota</taxon>
        <taxon>Agaricomycotina</taxon>
        <taxon>Tremellomycetes</taxon>
        <taxon>Tremellales</taxon>
        <taxon>Cuniculitremaceae</taxon>
        <taxon>Kockovaella</taxon>
    </lineage>
</organism>
<evidence type="ECO:0000256" key="14">
    <source>
        <dbReference type="ARBA" id="ARBA00023128"/>
    </source>
</evidence>
<dbReference type="GO" id="GO:0031966">
    <property type="term" value="C:mitochondrial membrane"/>
    <property type="evidence" value="ECO:0007669"/>
    <property type="project" value="UniProtKB-SubCell"/>
</dbReference>
<evidence type="ECO:0000256" key="16">
    <source>
        <dbReference type="ARBA" id="ARBA00023157"/>
    </source>
</evidence>
<evidence type="ECO:0000256" key="11">
    <source>
        <dbReference type="ARBA" id="ARBA00022989"/>
    </source>
</evidence>
<evidence type="ECO:0000256" key="18">
    <source>
        <dbReference type="SAM" id="Phobius"/>
    </source>
</evidence>
<evidence type="ECO:0000256" key="3">
    <source>
        <dbReference type="ARBA" id="ARBA00004472"/>
    </source>
</evidence>
<evidence type="ECO:0000256" key="4">
    <source>
        <dbReference type="ARBA" id="ARBA00004614"/>
    </source>
</evidence>
<keyword evidence="17" id="KW-0968">Cytoplasmic vesicle</keyword>
<comment type="similarity">
    <text evidence="5">Belongs to the ATG27 family.</text>
</comment>
<dbReference type="InterPro" id="IPR044865">
    <property type="entry name" value="MRH_dom"/>
</dbReference>
<evidence type="ECO:0000256" key="2">
    <source>
        <dbReference type="ARBA" id="ARBA00004358"/>
    </source>
</evidence>
<gene>
    <name evidence="20" type="ORF">BD324DRAFT_679860</name>
</gene>
<keyword evidence="13" id="KW-0333">Golgi apparatus</keyword>